<accession>A0A0L8IG51</accession>
<keyword evidence="1" id="KW-1133">Transmembrane helix</keyword>
<organism evidence="2">
    <name type="scientific">Octopus bimaculoides</name>
    <name type="common">California two-spotted octopus</name>
    <dbReference type="NCBI Taxonomy" id="37653"/>
    <lineage>
        <taxon>Eukaryota</taxon>
        <taxon>Metazoa</taxon>
        <taxon>Spiralia</taxon>
        <taxon>Lophotrochozoa</taxon>
        <taxon>Mollusca</taxon>
        <taxon>Cephalopoda</taxon>
        <taxon>Coleoidea</taxon>
        <taxon>Octopodiformes</taxon>
        <taxon>Octopoda</taxon>
        <taxon>Incirrata</taxon>
        <taxon>Octopodidae</taxon>
        <taxon>Octopus</taxon>
    </lineage>
</organism>
<gene>
    <name evidence="2" type="ORF">OCBIM_22003887mg</name>
</gene>
<protein>
    <submittedName>
        <fullName evidence="2">Uncharacterized protein</fullName>
    </submittedName>
</protein>
<keyword evidence="1" id="KW-0472">Membrane</keyword>
<keyword evidence="1" id="KW-0812">Transmembrane</keyword>
<dbReference type="AlphaFoldDB" id="A0A0L8IG51"/>
<feature type="transmembrane region" description="Helical" evidence="1">
    <location>
        <begin position="30"/>
        <end position="53"/>
    </location>
</feature>
<name>A0A0L8IG51_OCTBM</name>
<evidence type="ECO:0000256" key="1">
    <source>
        <dbReference type="SAM" id="Phobius"/>
    </source>
</evidence>
<evidence type="ECO:0000313" key="2">
    <source>
        <dbReference type="EMBL" id="KOG00456.1"/>
    </source>
</evidence>
<proteinExistence type="predicted"/>
<sequence length="56" mass="6898">MLYISMTIFLEVTHLKTLIIMLYNKVNFSIYLYLTDNYNVNLSITFYIFFYVYQFT</sequence>
<reference evidence="2" key="1">
    <citation type="submission" date="2015-07" db="EMBL/GenBank/DDBJ databases">
        <title>MeaNS - Measles Nucleotide Surveillance Program.</title>
        <authorList>
            <person name="Tran T."/>
            <person name="Druce J."/>
        </authorList>
    </citation>
    <scope>NUCLEOTIDE SEQUENCE</scope>
    <source>
        <strain evidence="2">UCB-OBI-ISO-001</strain>
        <tissue evidence="2">Gonad</tissue>
    </source>
</reference>
<dbReference type="EMBL" id="KQ415799">
    <property type="protein sequence ID" value="KOG00456.1"/>
    <property type="molecule type" value="Genomic_DNA"/>
</dbReference>